<protein>
    <submittedName>
        <fullName evidence="1">Uncharacterized protein</fullName>
    </submittedName>
</protein>
<comment type="caution">
    <text evidence="1">The sequence shown here is derived from an EMBL/GenBank/DDBJ whole genome shotgun (WGS) entry which is preliminary data.</text>
</comment>
<accession>X1NKN8</accession>
<feature type="non-terminal residue" evidence="1">
    <location>
        <position position="1"/>
    </location>
</feature>
<evidence type="ECO:0000313" key="1">
    <source>
        <dbReference type="EMBL" id="GAI27375.1"/>
    </source>
</evidence>
<gene>
    <name evidence="1" type="ORF">S06H3_28250</name>
</gene>
<organism evidence="1">
    <name type="scientific">marine sediment metagenome</name>
    <dbReference type="NCBI Taxonomy" id="412755"/>
    <lineage>
        <taxon>unclassified sequences</taxon>
        <taxon>metagenomes</taxon>
        <taxon>ecological metagenomes</taxon>
    </lineage>
</organism>
<dbReference type="AlphaFoldDB" id="X1NKN8"/>
<sequence>CQKSGSIESYVINWHTDIFLESPMTGESEPQEPDGG</sequence>
<dbReference type="EMBL" id="BARV01016465">
    <property type="protein sequence ID" value="GAI27375.1"/>
    <property type="molecule type" value="Genomic_DNA"/>
</dbReference>
<proteinExistence type="predicted"/>
<name>X1NKN8_9ZZZZ</name>
<reference evidence="1" key="1">
    <citation type="journal article" date="2014" name="Front. Microbiol.">
        <title>High frequency of phylogenetically diverse reductive dehalogenase-homologous genes in deep subseafloor sedimentary metagenomes.</title>
        <authorList>
            <person name="Kawai M."/>
            <person name="Futagami T."/>
            <person name="Toyoda A."/>
            <person name="Takaki Y."/>
            <person name="Nishi S."/>
            <person name="Hori S."/>
            <person name="Arai W."/>
            <person name="Tsubouchi T."/>
            <person name="Morono Y."/>
            <person name="Uchiyama I."/>
            <person name="Ito T."/>
            <person name="Fujiyama A."/>
            <person name="Inagaki F."/>
            <person name="Takami H."/>
        </authorList>
    </citation>
    <scope>NUCLEOTIDE SEQUENCE</scope>
    <source>
        <strain evidence="1">Expedition CK06-06</strain>
    </source>
</reference>